<evidence type="ECO:0000256" key="1">
    <source>
        <dbReference type="ARBA" id="ARBA00022598"/>
    </source>
</evidence>
<dbReference type="GO" id="GO:0005737">
    <property type="term" value="C:cytoplasm"/>
    <property type="evidence" value="ECO:0007669"/>
    <property type="project" value="UniProtKB-SubCell"/>
</dbReference>
<comment type="domain">
    <text evidence="6">The N-terminal region contains the highly conserved SGGXDS motif, predicted to be a P-loop motif involved in ATP binding.</text>
</comment>
<evidence type="ECO:0000259" key="7">
    <source>
        <dbReference type="Pfam" id="PF01171"/>
    </source>
</evidence>
<dbReference type="RefSeq" id="WP_097573468.1">
    <property type="nucleotide sequence ID" value="NZ_NWQG01000052.1"/>
</dbReference>
<organism evidence="8 9">
    <name type="scientific">Mesorhizobium sanjuanii</name>
    <dbReference type="NCBI Taxonomy" id="2037900"/>
    <lineage>
        <taxon>Bacteria</taxon>
        <taxon>Pseudomonadati</taxon>
        <taxon>Pseudomonadota</taxon>
        <taxon>Alphaproteobacteria</taxon>
        <taxon>Hyphomicrobiales</taxon>
        <taxon>Phyllobacteriaceae</taxon>
        <taxon>Mesorhizobium</taxon>
    </lineage>
</organism>
<comment type="similarity">
    <text evidence="6">Belongs to the tRNA(Ile)-lysidine synthase family.</text>
</comment>
<comment type="subcellular location">
    <subcellularLocation>
        <location evidence="6">Cytoplasm</location>
    </subcellularLocation>
</comment>
<dbReference type="HAMAP" id="MF_01161">
    <property type="entry name" value="tRNA_Ile_lys_synt"/>
    <property type="match status" value="1"/>
</dbReference>
<dbReference type="SUPFAM" id="SSF52402">
    <property type="entry name" value="Adenine nucleotide alpha hydrolases-like"/>
    <property type="match status" value="1"/>
</dbReference>
<proteinExistence type="inferred from homology"/>
<dbReference type="CDD" id="cd01992">
    <property type="entry name" value="TilS_N"/>
    <property type="match status" value="1"/>
</dbReference>
<keyword evidence="2 6" id="KW-0819">tRNA processing</keyword>
<dbReference type="PANTHER" id="PTHR43033:SF1">
    <property type="entry name" value="TRNA(ILE)-LYSIDINE SYNTHASE-RELATED"/>
    <property type="match status" value="1"/>
</dbReference>
<dbReference type="GO" id="GO:0006400">
    <property type="term" value="P:tRNA modification"/>
    <property type="evidence" value="ECO:0007669"/>
    <property type="project" value="UniProtKB-UniRule"/>
</dbReference>
<comment type="caution">
    <text evidence="8">The sequence shown here is derived from an EMBL/GenBank/DDBJ whole genome shotgun (WGS) entry which is preliminary data.</text>
</comment>
<evidence type="ECO:0000256" key="2">
    <source>
        <dbReference type="ARBA" id="ARBA00022694"/>
    </source>
</evidence>
<dbReference type="Gene3D" id="3.40.50.620">
    <property type="entry name" value="HUPs"/>
    <property type="match status" value="1"/>
</dbReference>
<keyword evidence="3 6" id="KW-0547">Nucleotide-binding</keyword>
<keyword evidence="6" id="KW-0963">Cytoplasm</keyword>
<keyword evidence="4 6" id="KW-0067">ATP-binding</keyword>
<dbReference type="Pfam" id="PF01171">
    <property type="entry name" value="ATP_bind_3"/>
    <property type="match status" value="1"/>
</dbReference>
<dbReference type="NCBIfam" id="TIGR02432">
    <property type="entry name" value="lysidine_TilS_N"/>
    <property type="match status" value="1"/>
</dbReference>
<dbReference type="Proteomes" id="UP000219182">
    <property type="component" value="Unassembled WGS sequence"/>
</dbReference>
<keyword evidence="1 6" id="KW-0436">Ligase</keyword>
<reference evidence="8 9" key="1">
    <citation type="submission" date="2017-09" db="EMBL/GenBank/DDBJ databases">
        <title>Mesorhizobum sanjuanii sp. nov. isolated from nodules of Lotus tenuis in saline-alkaline lowlands of Flooding Pampa.</title>
        <authorList>
            <person name="Sannazzaro A.I."/>
            <person name="Torres Tejerizo G.A."/>
            <person name="Fontana F."/>
            <person name="Cumpa Velazquez L.M."/>
            <person name="Hansen L."/>
            <person name="Pistorio M."/>
            <person name="Estrella M.J."/>
        </authorList>
    </citation>
    <scope>NUCLEOTIDE SEQUENCE [LARGE SCALE GENOMIC DNA]</scope>
    <source>
        <strain evidence="8 9">BSA136</strain>
    </source>
</reference>
<dbReference type="InterPro" id="IPR012795">
    <property type="entry name" value="tRNA_Ile_lys_synt_N"/>
</dbReference>
<feature type="binding site" evidence="6">
    <location>
        <begin position="27"/>
        <end position="32"/>
    </location>
    <ligand>
        <name>ATP</name>
        <dbReference type="ChEBI" id="CHEBI:30616"/>
    </ligand>
</feature>
<evidence type="ECO:0000256" key="3">
    <source>
        <dbReference type="ARBA" id="ARBA00022741"/>
    </source>
</evidence>
<evidence type="ECO:0000256" key="6">
    <source>
        <dbReference type="HAMAP-Rule" id="MF_01161"/>
    </source>
</evidence>
<dbReference type="GO" id="GO:0032267">
    <property type="term" value="F:tRNA(Ile)-lysidine synthase activity"/>
    <property type="evidence" value="ECO:0007669"/>
    <property type="project" value="UniProtKB-EC"/>
</dbReference>
<feature type="domain" description="tRNA(Ile)-lysidine/2-thiocytidine synthase N-terminal" evidence="7">
    <location>
        <begin position="23"/>
        <end position="204"/>
    </location>
</feature>
<comment type="catalytic activity">
    <reaction evidence="5 6">
        <text>cytidine(34) in tRNA(Ile2) + L-lysine + ATP = lysidine(34) in tRNA(Ile2) + AMP + diphosphate + H(+)</text>
        <dbReference type="Rhea" id="RHEA:43744"/>
        <dbReference type="Rhea" id="RHEA-COMP:10625"/>
        <dbReference type="Rhea" id="RHEA-COMP:10670"/>
        <dbReference type="ChEBI" id="CHEBI:15378"/>
        <dbReference type="ChEBI" id="CHEBI:30616"/>
        <dbReference type="ChEBI" id="CHEBI:32551"/>
        <dbReference type="ChEBI" id="CHEBI:33019"/>
        <dbReference type="ChEBI" id="CHEBI:82748"/>
        <dbReference type="ChEBI" id="CHEBI:83665"/>
        <dbReference type="ChEBI" id="CHEBI:456215"/>
        <dbReference type="EC" id="6.3.4.19"/>
    </reaction>
</comment>
<keyword evidence="9" id="KW-1185">Reference proteome</keyword>
<comment type="function">
    <text evidence="6">Ligates lysine onto the cytidine present at position 34 of the AUA codon-specific tRNA(Ile) that contains the anticodon CAU, in an ATP-dependent manner. Cytidine is converted to lysidine, thus changing the amino acid specificity of the tRNA from methionine to isoleucine.</text>
</comment>
<evidence type="ECO:0000313" key="9">
    <source>
        <dbReference type="Proteomes" id="UP000219182"/>
    </source>
</evidence>
<dbReference type="AlphaFoldDB" id="A0A2A6FH96"/>
<accession>A0A2A6FH96</accession>
<dbReference type="GO" id="GO:0005524">
    <property type="term" value="F:ATP binding"/>
    <property type="evidence" value="ECO:0007669"/>
    <property type="project" value="UniProtKB-UniRule"/>
</dbReference>
<dbReference type="PANTHER" id="PTHR43033">
    <property type="entry name" value="TRNA(ILE)-LYSIDINE SYNTHASE-RELATED"/>
    <property type="match status" value="1"/>
</dbReference>
<evidence type="ECO:0000256" key="4">
    <source>
        <dbReference type="ARBA" id="ARBA00022840"/>
    </source>
</evidence>
<dbReference type="InterPro" id="IPR011063">
    <property type="entry name" value="TilS/TtcA_N"/>
</dbReference>
<dbReference type="EC" id="6.3.4.19" evidence="6"/>
<dbReference type="InterPro" id="IPR012094">
    <property type="entry name" value="tRNA_Ile_lys_synt"/>
</dbReference>
<name>A0A2A6FH96_9HYPH</name>
<dbReference type="EMBL" id="NWQG01000052">
    <property type="protein sequence ID" value="PDQ21132.1"/>
    <property type="molecule type" value="Genomic_DNA"/>
</dbReference>
<protein>
    <recommendedName>
        <fullName evidence="6">tRNA(Ile)-lysidine synthase</fullName>
        <ecNumber evidence="6">6.3.4.19</ecNumber>
    </recommendedName>
    <alternativeName>
        <fullName evidence="6">tRNA(Ile)-2-lysyl-cytidine synthase</fullName>
    </alternativeName>
    <alternativeName>
        <fullName evidence="6">tRNA(Ile)-lysidine synthetase</fullName>
    </alternativeName>
</protein>
<dbReference type="InterPro" id="IPR014729">
    <property type="entry name" value="Rossmann-like_a/b/a_fold"/>
</dbReference>
<evidence type="ECO:0000256" key="5">
    <source>
        <dbReference type="ARBA" id="ARBA00048539"/>
    </source>
</evidence>
<evidence type="ECO:0000313" key="8">
    <source>
        <dbReference type="EMBL" id="PDQ21132.1"/>
    </source>
</evidence>
<gene>
    <name evidence="6 8" type="primary">tilS</name>
    <name evidence="8" type="ORF">CN311_10575</name>
</gene>
<sequence>MLQTEPDLSERLFFEIDFTNGAVAAVSGGSDSTALLLLLKDHLDRTAPATKLLAVTIDHGLRPDAASEARAVAGVCAERGIAHRILAWSGPKPSSGLPAAAREARYRLLAEAAEGEGIGLILTGHTADDQAETVLMRQARDEQEGRGVAGMAPATLYDWQSWIVRPLLDTQRATLREILRRASVGWAEDPTNEDDAFERPRIRAALAAADGGQRMGNALALAGRAATEREELGRRAAALIRGYASQPADGLIRLDPDFVTSGDDRAVVYALRILLATVGGVGFLPDQARSEVLFDRLRGEPFRATPFGAAPFRATLSRTAVDARRAGIFLRREARNLPPAAPAEENALWDGRRRITLSDKSDALVIASLSIAPLGVASAAKHANARDGTPPNLVRAALAVEPALWRGGKCLGLSGNSQVAAAVAFQPVVAPFARFLPSFDLEPAGAVAELVGAPPAPVLPFGRRSAGS</sequence>